<dbReference type="AlphaFoldDB" id="A0A930LBC0"/>
<protein>
    <submittedName>
        <fullName evidence="3">Uncharacterized protein</fullName>
    </submittedName>
</protein>
<comment type="caution">
    <text evidence="3">The sequence shown here is derived from an EMBL/GenBank/DDBJ whole genome shotgun (WGS) entry which is preliminary data.</text>
</comment>
<reference evidence="3" key="1">
    <citation type="submission" date="2020-04" db="EMBL/GenBank/DDBJ databases">
        <title>Deep metagenomics examines the oral microbiome during advanced dental caries in children, revealing novel taxa and co-occurrences with host molecules.</title>
        <authorList>
            <person name="Baker J.L."/>
            <person name="Morton J.T."/>
            <person name="Dinis M."/>
            <person name="Alvarez R."/>
            <person name="Tran N.C."/>
            <person name="Knight R."/>
            <person name="Edlund A."/>
        </authorList>
    </citation>
    <scope>NUCLEOTIDE SEQUENCE</scope>
    <source>
        <strain evidence="3">JCVI_44_bin.2</strain>
    </source>
</reference>
<dbReference type="Proteomes" id="UP000756427">
    <property type="component" value="Unassembled WGS sequence"/>
</dbReference>
<feature type="compositionally biased region" description="Basic and acidic residues" evidence="1">
    <location>
        <begin position="320"/>
        <end position="329"/>
    </location>
</feature>
<accession>A0A930LBC0</accession>
<feature type="transmembrane region" description="Helical" evidence="2">
    <location>
        <begin position="164"/>
        <end position="188"/>
    </location>
</feature>
<evidence type="ECO:0000256" key="1">
    <source>
        <dbReference type="SAM" id="MobiDB-lite"/>
    </source>
</evidence>
<evidence type="ECO:0000256" key="2">
    <source>
        <dbReference type="SAM" id="Phobius"/>
    </source>
</evidence>
<proteinExistence type="predicted"/>
<feature type="transmembrane region" description="Helical" evidence="2">
    <location>
        <begin position="194"/>
        <end position="215"/>
    </location>
</feature>
<sequence>MTNQLLLAQVLAEGIDATQTFNALPWAGWIPAVIGLLGSIIVAWWSGRKIDKQMELSKQATPPELTRYKTWVEVSEKYKELMEFERANSFEGAEKEYQEIRASRKAALDRAVWERKVFATCPNLAVQKLLMQISPSKIFRIVNTKDGESITSSDAYIHPRFTPYFISFLIWGLLLASLFASLVLSALNGDRRDFWASLVAIVCASIMVPFVCAFVPDGLSGAAESTYYFRKILISHGWGFEVNLDLEASMMARQLRYSIFVPDYLEVIYSPWESKNRIIALFMKTVTYFKPGYYVRKGFKNQDSVLWGSYKEELLNGDLKEKLGRKDTQSQDSDTSEKSQPTHPQG</sequence>
<organism evidence="3 4">
    <name type="scientific">Rothia mucilaginosa</name>
    <dbReference type="NCBI Taxonomy" id="43675"/>
    <lineage>
        <taxon>Bacteria</taxon>
        <taxon>Bacillati</taxon>
        <taxon>Actinomycetota</taxon>
        <taxon>Actinomycetes</taxon>
        <taxon>Micrococcales</taxon>
        <taxon>Micrococcaceae</taxon>
        <taxon>Rothia</taxon>
    </lineage>
</organism>
<dbReference type="RefSeq" id="WP_303975576.1">
    <property type="nucleotide sequence ID" value="NZ_JABZXR010000011.1"/>
</dbReference>
<dbReference type="EMBL" id="JABZXR010000011">
    <property type="protein sequence ID" value="MBF1663615.1"/>
    <property type="molecule type" value="Genomic_DNA"/>
</dbReference>
<feature type="transmembrane region" description="Helical" evidence="2">
    <location>
        <begin position="27"/>
        <end position="45"/>
    </location>
</feature>
<feature type="compositionally biased region" description="Polar residues" evidence="1">
    <location>
        <begin position="330"/>
        <end position="346"/>
    </location>
</feature>
<gene>
    <name evidence="3" type="ORF">HXO64_03570</name>
</gene>
<keyword evidence="2" id="KW-0812">Transmembrane</keyword>
<evidence type="ECO:0000313" key="4">
    <source>
        <dbReference type="Proteomes" id="UP000756427"/>
    </source>
</evidence>
<keyword evidence="2" id="KW-1133">Transmembrane helix</keyword>
<keyword evidence="2" id="KW-0472">Membrane</keyword>
<name>A0A930LBC0_9MICC</name>
<feature type="region of interest" description="Disordered" evidence="1">
    <location>
        <begin position="320"/>
        <end position="346"/>
    </location>
</feature>
<evidence type="ECO:0000313" key="3">
    <source>
        <dbReference type="EMBL" id="MBF1663615.1"/>
    </source>
</evidence>